<keyword evidence="1" id="KW-0472">Membrane</keyword>
<evidence type="ECO:0000313" key="2">
    <source>
        <dbReference type="EMBL" id="EQD77262.1"/>
    </source>
</evidence>
<protein>
    <submittedName>
        <fullName evidence="2">Uncharacterized protein</fullName>
    </submittedName>
</protein>
<keyword evidence="1" id="KW-1133">Transmembrane helix</keyword>
<comment type="caution">
    <text evidence="2">The sequence shown here is derived from an EMBL/GenBank/DDBJ whole genome shotgun (WGS) entry which is preliminary data.</text>
</comment>
<organism evidence="2">
    <name type="scientific">mine drainage metagenome</name>
    <dbReference type="NCBI Taxonomy" id="410659"/>
    <lineage>
        <taxon>unclassified sequences</taxon>
        <taxon>metagenomes</taxon>
        <taxon>ecological metagenomes</taxon>
    </lineage>
</organism>
<feature type="transmembrane region" description="Helical" evidence="1">
    <location>
        <begin position="71"/>
        <end position="89"/>
    </location>
</feature>
<dbReference type="EMBL" id="AUZX01002233">
    <property type="protein sequence ID" value="EQD77262.1"/>
    <property type="molecule type" value="Genomic_DNA"/>
</dbReference>
<keyword evidence="1" id="KW-0812">Transmembrane</keyword>
<sequence length="92" mass="10232">GKEILRPESSGIFRKSIGELKGQISDWRASIGGSDRGVHVVEFTDHYEMHVDHYDPGKNPLKHLMFDSPRYGFALGALTIGIGAIMACFRKN</sequence>
<feature type="non-terminal residue" evidence="2">
    <location>
        <position position="1"/>
    </location>
</feature>
<accession>T1C5I2</accession>
<dbReference type="AlphaFoldDB" id="T1C5I2"/>
<evidence type="ECO:0000256" key="1">
    <source>
        <dbReference type="SAM" id="Phobius"/>
    </source>
</evidence>
<proteinExistence type="predicted"/>
<reference evidence="2" key="1">
    <citation type="submission" date="2013-08" db="EMBL/GenBank/DDBJ databases">
        <authorList>
            <person name="Mendez C."/>
            <person name="Richter M."/>
            <person name="Ferrer M."/>
            <person name="Sanchez J."/>
        </authorList>
    </citation>
    <scope>NUCLEOTIDE SEQUENCE</scope>
</reference>
<reference evidence="2" key="2">
    <citation type="journal article" date="2014" name="ISME J.">
        <title>Microbial stratification in low pH oxic and suboxic macroscopic growths along an acid mine drainage.</title>
        <authorList>
            <person name="Mendez-Garcia C."/>
            <person name="Mesa V."/>
            <person name="Sprenger R.R."/>
            <person name="Richter M."/>
            <person name="Diez M.S."/>
            <person name="Solano J."/>
            <person name="Bargiela R."/>
            <person name="Golyshina O.V."/>
            <person name="Manteca A."/>
            <person name="Ramos J.L."/>
            <person name="Gallego J.R."/>
            <person name="Llorente I."/>
            <person name="Martins Dos Santos V.A."/>
            <person name="Jensen O.N."/>
            <person name="Pelaez A.I."/>
            <person name="Sanchez J."/>
            <person name="Ferrer M."/>
        </authorList>
    </citation>
    <scope>NUCLEOTIDE SEQUENCE</scope>
</reference>
<name>T1C5I2_9ZZZZ</name>
<gene>
    <name evidence="2" type="ORF">B1A_03039</name>
</gene>